<dbReference type="Pfam" id="PF01614">
    <property type="entry name" value="IclR_C"/>
    <property type="match status" value="1"/>
</dbReference>
<proteinExistence type="predicted"/>
<reference evidence="9" key="1">
    <citation type="submission" date="2019-08" db="EMBL/GenBank/DDBJ databases">
        <title>The complete genome of Acinetobacter defluvii strain WCHAD010030.</title>
        <authorList>
            <person name="Hu Y."/>
            <person name="Qin J."/>
            <person name="Feng Y."/>
            <person name="Zong Z."/>
        </authorList>
    </citation>
    <scope>NUCLEOTIDE SEQUENCE</scope>
    <source>
        <strain evidence="9">WCHA30</strain>
    </source>
</reference>
<dbReference type="SUPFAM" id="SSF55781">
    <property type="entry name" value="GAF domain-like"/>
    <property type="match status" value="1"/>
</dbReference>
<evidence type="ECO:0000259" key="8">
    <source>
        <dbReference type="PROSITE" id="PS51078"/>
    </source>
</evidence>
<organism evidence="9 10">
    <name type="scientific">Acinetobacter defluvii</name>
    <dbReference type="NCBI Taxonomy" id="1871111"/>
    <lineage>
        <taxon>Bacteria</taxon>
        <taxon>Pseudomonadati</taxon>
        <taxon>Pseudomonadota</taxon>
        <taxon>Gammaproteobacteria</taxon>
        <taxon>Moraxellales</taxon>
        <taxon>Moraxellaceae</taxon>
        <taxon>Acinetobacter</taxon>
    </lineage>
</organism>
<evidence type="ECO:0000256" key="2">
    <source>
        <dbReference type="ARBA" id="ARBA00023125"/>
    </source>
</evidence>
<keyword evidence="1" id="KW-0805">Transcription regulation</keyword>
<dbReference type="Proteomes" id="UP000245977">
    <property type="component" value="Chromosome"/>
</dbReference>
<dbReference type="InterPro" id="IPR029016">
    <property type="entry name" value="GAF-like_dom_sf"/>
</dbReference>
<name>A0A2S2FBX3_9GAMM</name>
<protein>
    <recommendedName>
        <fullName evidence="4">HTH-type transcriptional repressor AllR</fullName>
    </recommendedName>
    <alternativeName>
        <fullName evidence="5">Negative regulator of allantoin and glyoxylate utilization operons</fullName>
    </alternativeName>
</protein>
<dbReference type="KEGG" id="adv:DJ533_04005"/>
<evidence type="ECO:0000256" key="6">
    <source>
        <dbReference type="SAM" id="Coils"/>
    </source>
</evidence>
<evidence type="ECO:0000256" key="3">
    <source>
        <dbReference type="ARBA" id="ARBA00023163"/>
    </source>
</evidence>
<evidence type="ECO:0000256" key="4">
    <source>
        <dbReference type="ARBA" id="ARBA00040379"/>
    </source>
</evidence>
<dbReference type="RefSeq" id="WP_065993349.1">
    <property type="nucleotide sequence ID" value="NZ_CP029397.2"/>
</dbReference>
<dbReference type="OrthoDB" id="31778at2"/>
<dbReference type="PROSITE" id="PS51078">
    <property type="entry name" value="ICLR_ED"/>
    <property type="match status" value="1"/>
</dbReference>
<dbReference type="InterPro" id="IPR005471">
    <property type="entry name" value="Tscrpt_reg_IclR_N"/>
</dbReference>
<dbReference type="AlphaFoldDB" id="A0A2S2FBX3"/>
<keyword evidence="2" id="KW-0238">DNA-binding</keyword>
<dbReference type="InterPro" id="IPR036388">
    <property type="entry name" value="WH-like_DNA-bd_sf"/>
</dbReference>
<dbReference type="InterPro" id="IPR050707">
    <property type="entry name" value="HTH_MetabolicPath_Reg"/>
</dbReference>
<dbReference type="GO" id="GO:0045892">
    <property type="term" value="P:negative regulation of DNA-templated transcription"/>
    <property type="evidence" value="ECO:0007669"/>
    <property type="project" value="TreeGrafter"/>
</dbReference>
<evidence type="ECO:0000313" key="10">
    <source>
        <dbReference type="Proteomes" id="UP000245977"/>
    </source>
</evidence>
<evidence type="ECO:0000313" key="9">
    <source>
        <dbReference type="EMBL" id="AWL27812.1"/>
    </source>
</evidence>
<feature type="domain" description="HTH iclR-type" evidence="7">
    <location>
        <begin position="3"/>
        <end position="66"/>
    </location>
</feature>
<dbReference type="Gene3D" id="3.30.450.40">
    <property type="match status" value="1"/>
</dbReference>
<dbReference type="Gene3D" id="1.10.10.10">
    <property type="entry name" value="Winged helix-like DNA-binding domain superfamily/Winged helix DNA-binding domain"/>
    <property type="match status" value="1"/>
</dbReference>
<keyword evidence="10" id="KW-1185">Reference proteome</keyword>
<dbReference type="PANTHER" id="PTHR30136:SF24">
    <property type="entry name" value="HTH-TYPE TRANSCRIPTIONAL REPRESSOR ALLR"/>
    <property type="match status" value="1"/>
</dbReference>
<dbReference type="InterPro" id="IPR014757">
    <property type="entry name" value="Tscrpt_reg_IclR_C"/>
</dbReference>
<feature type="coiled-coil region" evidence="6">
    <location>
        <begin position="227"/>
        <end position="254"/>
    </location>
</feature>
<accession>A0A2S2FBX3</accession>
<dbReference type="GO" id="GO:0003677">
    <property type="term" value="F:DNA binding"/>
    <property type="evidence" value="ECO:0007669"/>
    <property type="project" value="UniProtKB-KW"/>
</dbReference>
<dbReference type="SUPFAM" id="SSF46785">
    <property type="entry name" value="Winged helix' DNA-binding domain"/>
    <property type="match status" value="1"/>
</dbReference>
<evidence type="ECO:0000256" key="1">
    <source>
        <dbReference type="ARBA" id="ARBA00023015"/>
    </source>
</evidence>
<dbReference type="STRING" id="1871111.GCA_001704615_02258"/>
<feature type="domain" description="IclR-ED" evidence="8">
    <location>
        <begin position="67"/>
        <end position="250"/>
    </location>
</feature>
<evidence type="ECO:0000259" key="7">
    <source>
        <dbReference type="PROSITE" id="PS51077"/>
    </source>
</evidence>
<dbReference type="InterPro" id="IPR036390">
    <property type="entry name" value="WH_DNA-bd_sf"/>
</dbReference>
<dbReference type="EMBL" id="CP029397">
    <property type="protein sequence ID" value="AWL27812.1"/>
    <property type="molecule type" value="Genomic_DNA"/>
</dbReference>
<keyword evidence="3" id="KW-0804">Transcription</keyword>
<sequence>MALSSFGKILTVLDLFSVSRPVINVDIICEELNLSRPTSYRYLKELVSADILQRLSGTSGDYTLGPKIAVMDYISRTTDPLVQISKPFMQEISERTELCCLLTQLNDHYCIDVHHEVYRDETLLTYGRGCPRPVYMGSSPKVIMAHLSKQHIQNYYTRFQTQLAEVGFAENEDIFIQKMKKIKKQGYYFSQGELDPNVSGLSIPIKFSSKEAPLALTVLASKNRFDFLNLQKLIETLQDSAEQIEKRYQALSENDQLSELNPTPKHFQVNIQGSI</sequence>
<dbReference type="GO" id="GO:0003700">
    <property type="term" value="F:DNA-binding transcription factor activity"/>
    <property type="evidence" value="ECO:0007669"/>
    <property type="project" value="TreeGrafter"/>
</dbReference>
<dbReference type="PANTHER" id="PTHR30136">
    <property type="entry name" value="HELIX-TURN-HELIX TRANSCRIPTIONAL REGULATOR, ICLR FAMILY"/>
    <property type="match status" value="1"/>
</dbReference>
<dbReference type="SMART" id="SM00346">
    <property type="entry name" value="HTH_ICLR"/>
    <property type="match status" value="1"/>
</dbReference>
<dbReference type="PROSITE" id="PS51077">
    <property type="entry name" value="HTH_ICLR"/>
    <property type="match status" value="1"/>
</dbReference>
<keyword evidence="6" id="KW-0175">Coiled coil</keyword>
<gene>
    <name evidence="9" type="ORF">DJ533_04005</name>
</gene>
<evidence type="ECO:0000256" key="5">
    <source>
        <dbReference type="ARBA" id="ARBA00042627"/>
    </source>
</evidence>